<feature type="region of interest" description="Disordered" evidence="1">
    <location>
        <begin position="611"/>
        <end position="647"/>
    </location>
</feature>
<feature type="region of interest" description="Disordered" evidence="1">
    <location>
        <begin position="556"/>
        <end position="581"/>
    </location>
</feature>
<dbReference type="KEGG" id="hmg:101241558"/>
<feature type="compositionally biased region" description="Low complexity" evidence="1">
    <location>
        <begin position="558"/>
        <end position="579"/>
    </location>
</feature>
<dbReference type="PANTHER" id="PTHR21538:SF24">
    <property type="entry name" value="PH DOMAIN-CONTAINING PROTEIN"/>
    <property type="match status" value="1"/>
</dbReference>
<dbReference type="AlphaFoldDB" id="T2M6L8"/>
<dbReference type="InterPro" id="IPR051364">
    <property type="entry name" value="Cytokinesis/Rho-signaling"/>
</dbReference>
<dbReference type="Pfam" id="PF08174">
    <property type="entry name" value="Anillin"/>
    <property type="match status" value="1"/>
</dbReference>
<dbReference type="PANTHER" id="PTHR21538">
    <property type="entry name" value="ANILLIN/RHOTEKIN RTKN"/>
    <property type="match status" value="1"/>
</dbReference>
<gene>
    <name evidence="3" type="primary">RTKN</name>
</gene>
<dbReference type="GO" id="GO:0005826">
    <property type="term" value="C:actomyosin contractile ring"/>
    <property type="evidence" value="ECO:0007669"/>
    <property type="project" value="TreeGrafter"/>
</dbReference>
<protein>
    <submittedName>
        <fullName evidence="3">Rhotekin</fullName>
    </submittedName>
</protein>
<proteinExistence type="evidence at transcript level"/>
<feature type="non-terminal residue" evidence="3">
    <location>
        <position position="1"/>
    </location>
</feature>
<reference evidence="3" key="1">
    <citation type="journal article" date="2013" name="Genome Biol. Evol.">
        <title>Punctuated emergences of genetic and phenotypic innovations in eumetazoan, bilaterian, euteleostome, and hominidae ancestors.</title>
        <authorList>
            <person name="Wenger Y."/>
            <person name="Galliot B."/>
        </authorList>
    </citation>
    <scope>NUCLEOTIDE SEQUENCE</scope>
    <source>
        <tissue evidence="3">Whole animals</tissue>
    </source>
</reference>
<dbReference type="EMBL" id="HAAD01001464">
    <property type="protein sequence ID" value="CDG67696.1"/>
    <property type="molecule type" value="mRNA"/>
</dbReference>
<evidence type="ECO:0000259" key="2">
    <source>
        <dbReference type="Pfam" id="PF08174"/>
    </source>
</evidence>
<sequence>MPKRRYNVLKSLKENNVETELQSMILTQELKFNSKVCRQINHFTVSKGSKQTTFYQHFGKENILKKRKMADGDENKIIKPNIGEDVQHLLNDQIRIREGAMKLISACSTLNQALEASKNLLTINARILGLMSALQKQKQECVLQEYNRSKSFSAASRSESCTGQIAISDIRVPVMWKDNVHFTGRTGDQLFYAFALIRCGNEVRDTPLYEVTSTDTDMYFDEPLVFEELQADFKMEFELYYTVITANERYGSKVPSKSTLIVKKRAVQFNVPKFALAGHTQLSVDDIKQGVISKDLLMGSKGASGVAVLGDASEFPVHPLELWGQFCCQLAAVPLCMREEIFLGNCFVAKMDNEFVEWYVVLYQCELSCWCNQNTYSKSSKPVDAIKLTQNTEITKDCLTIHIKSQAAQRSFRFSDESICSKYLVTLENCLLNLQVWKLACEEVMVIPQSKKNRISIPSKVSFYDQIVIEAPSPDLNRSNSFDLNRSSSFASTCSDNKDTEVLENKVLSDSEDLAQIITDVHNDSNLSNNNDHDIEKNDEVFTTEPLTDIMVKTETKSSITSDLSESSSSNPSHSLSSDELSHKASSIETCSFTETFKCTESLKDVFKESSSIFPSENSDINKNSKITTANSDSCSSDSTAPNSTPTVSGCCIQESNSNDEVITGHHQLDNFQNLTLENQNYIKNSELNDSNELVNNSNFIKDQNSEKSNLSESTLSNLVDSNVTDHLCYNLVDSNVTDHLCYNLSDARSEAVVELGNGCTETQNLLTKECDSNASCGDYGHTESSNNKIFDDNACKNKEICDNNVCNDSKRELYNPDAEKIPPSSDSSIMPKENLTDEVNTCQYKENLIQPDEIDTFQSKENATQSNADSFYSEKNSVQLDQIDYFQSKETILQPNEVDAFQFKENARLSSEVNEVSETKQISILSFKEDDIVVQSENIDNSTTCPSQLVEELNISSVDKICINDVDSDINVMSDFNKIAVSCNENSPENEAFLLNLPKDDTQPTIANNNEICSEKVPSLETLHEKHDNVVAEISFVDCSKGSEC</sequence>
<dbReference type="GO" id="GO:0031106">
    <property type="term" value="P:septin ring organization"/>
    <property type="evidence" value="ECO:0007669"/>
    <property type="project" value="TreeGrafter"/>
</dbReference>
<organism evidence="3">
    <name type="scientific">Hydra vulgaris</name>
    <name type="common">Hydra</name>
    <name type="synonym">Hydra attenuata</name>
    <dbReference type="NCBI Taxonomy" id="6087"/>
    <lineage>
        <taxon>Eukaryota</taxon>
        <taxon>Metazoa</taxon>
        <taxon>Cnidaria</taxon>
        <taxon>Hydrozoa</taxon>
        <taxon>Hydroidolina</taxon>
        <taxon>Anthoathecata</taxon>
        <taxon>Aplanulata</taxon>
        <taxon>Hydridae</taxon>
        <taxon>Hydra</taxon>
    </lineage>
</organism>
<name>T2M6L8_HYDVU</name>
<evidence type="ECO:0000313" key="3">
    <source>
        <dbReference type="EMBL" id="CDG67696.1"/>
    </source>
</evidence>
<dbReference type="InterPro" id="IPR012966">
    <property type="entry name" value="AHD"/>
</dbReference>
<dbReference type="GO" id="GO:0000915">
    <property type="term" value="P:actomyosin contractile ring assembly"/>
    <property type="evidence" value="ECO:0007669"/>
    <property type="project" value="TreeGrafter"/>
</dbReference>
<dbReference type="OrthoDB" id="5817051at2759"/>
<evidence type="ECO:0000256" key="1">
    <source>
        <dbReference type="SAM" id="MobiDB-lite"/>
    </source>
</evidence>
<dbReference type="GO" id="GO:0000281">
    <property type="term" value="P:mitotic cytokinesis"/>
    <property type="evidence" value="ECO:0007669"/>
    <property type="project" value="TreeGrafter"/>
</dbReference>
<feature type="domain" description="Anillin homology" evidence="2">
    <location>
        <begin position="161"/>
        <end position="287"/>
    </location>
</feature>
<accession>T2M6L8</accession>